<dbReference type="EMBL" id="CP022098">
    <property type="protein sequence ID" value="ATB36760.1"/>
    <property type="molecule type" value="Genomic_DNA"/>
</dbReference>
<evidence type="ECO:0000313" key="1">
    <source>
        <dbReference type="EMBL" id="ATB36760.1"/>
    </source>
</evidence>
<proteinExistence type="predicted"/>
<reference evidence="1 2" key="1">
    <citation type="submission" date="2017-06" db="EMBL/GenBank/DDBJ databases">
        <title>Sequencing and comparative analysis of myxobacterial genomes.</title>
        <authorList>
            <person name="Rupp O."/>
            <person name="Goesmann A."/>
            <person name="Sogaard-Andersen L."/>
        </authorList>
    </citation>
    <scope>NUCLEOTIDE SEQUENCE [LARGE SCALE GENOMIC DNA]</scope>
    <source>
        <strain evidence="1 2">DSM 52655</strain>
    </source>
</reference>
<dbReference type="Proteomes" id="UP000217257">
    <property type="component" value="Chromosome"/>
</dbReference>
<accession>A0A250IZQ7</accession>
<name>A0A250IZQ7_9BACT</name>
<dbReference type="RefSeq" id="WP_095985174.1">
    <property type="nucleotide sequence ID" value="NZ_CP022098.1"/>
</dbReference>
<sequence length="430" mass="49205">MVTSSSSSLHVVRGTRALRRWLEQAVDLRGLDLDGFRHWLGQQLSRWEVDPAFVQRVRIRDLRQAHPELQALERTLRHALAADEASSQAERLLQLEEELSRTDKAIAGLGAALARMTDAEKLSGSRGKLAAFQARRQALLDEQALLIHASPARRDLLRIRAELEQLRSRLGLDRAEAELAELSRDQGLRSGHAGQSFEQQVLPLTWRFIVPDLLRRGDATRLRVLRGVGLGAARTELDQLIIRQPRRPGQPVEVLGVVEVKRNLNDLAHGFRRRQENLAWFKGEAGHYDPSLYRTRHFRSGHFDREAVHEQEGERFVFSRGSFRHFRREPGIGPFLRRLYFITRGSMPWGVSTAALARIRHRVATDGRWRQRGDAALGEMLRWCQSLAEPLETPDVLRLYGSLPARARQVLVIDPRFERAHSRERSQVLT</sequence>
<dbReference type="KEGG" id="cfus:CYFUS_002175"/>
<dbReference type="AlphaFoldDB" id="A0A250IZQ7"/>
<organism evidence="1 2">
    <name type="scientific">Cystobacter fuscus</name>
    <dbReference type="NCBI Taxonomy" id="43"/>
    <lineage>
        <taxon>Bacteria</taxon>
        <taxon>Pseudomonadati</taxon>
        <taxon>Myxococcota</taxon>
        <taxon>Myxococcia</taxon>
        <taxon>Myxococcales</taxon>
        <taxon>Cystobacterineae</taxon>
        <taxon>Archangiaceae</taxon>
        <taxon>Cystobacter</taxon>
    </lineage>
</organism>
<gene>
    <name evidence="1" type="ORF">CYFUS_002175</name>
</gene>
<protein>
    <submittedName>
        <fullName evidence="1">Uncharacterized protein</fullName>
    </submittedName>
</protein>
<evidence type="ECO:0000313" key="2">
    <source>
        <dbReference type="Proteomes" id="UP000217257"/>
    </source>
</evidence>